<protein>
    <submittedName>
        <fullName evidence="1">Protein NSP-INTERACTING KINASE 1</fullName>
    </submittedName>
</protein>
<dbReference type="EMBL" id="CM045769">
    <property type="protein sequence ID" value="KAI7993867.1"/>
    <property type="molecule type" value="Genomic_DNA"/>
</dbReference>
<name>A0ACC0FYI6_9ERIC</name>
<accession>A0ACC0FYI6</accession>
<proteinExistence type="predicted"/>
<comment type="caution">
    <text evidence="1">The sequence shown here is derived from an EMBL/GenBank/DDBJ whole genome shotgun (WGS) entry which is preliminary data.</text>
</comment>
<keyword evidence="1" id="KW-0418">Kinase</keyword>
<dbReference type="Proteomes" id="UP001060215">
    <property type="component" value="Chromosome 12"/>
</dbReference>
<gene>
    <name evidence="1" type="ORF">LOK49_LG11G02076</name>
</gene>
<reference evidence="1 2" key="1">
    <citation type="journal article" date="2022" name="Plant J.">
        <title>Chromosome-level genome of Camellia lanceoleosa provides a valuable resource for understanding genome evolution and self-incompatibility.</title>
        <authorList>
            <person name="Gong W."/>
            <person name="Xiao S."/>
            <person name="Wang L."/>
            <person name="Liao Z."/>
            <person name="Chang Y."/>
            <person name="Mo W."/>
            <person name="Hu G."/>
            <person name="Li W."/>
            <person name="Zhao G."/>
            <person name="Zhu H."/>
            <person name="Hu X."/>
            <person name="Ji K."/>
            <person name="Xiang X."/>
            <person name="Song Q."/>
            <person name="Yuan D."/>
            <person name="Jin S."/>
            <person name="Zhang L."/>
        </authorList>
    </citation>
    <scope>NUCLEOTIDE SEQUENCE [LARGE SCALE GENOMIC DNA]</scope>
    <source>
        <strain evidence="1">SQ_2022a</strain>
    </source>
</reference>
<evidence type="ECO:0000313" key="2">
    <source>
        <dbReference type="Proteomes" id="UP001060215"/>
    </source>
</evidence>
<keyword evidence="2" id="KW-1185">Reference proteome</keyword>
<evidence type="ECO:0000313" key="1">
    <source>
        <dbReference type="EMBL" id="KAI7993867.1"/>
    </source>
</evidence>
<keyword evidence="1" id="KW-0808">Transferase</keyword>
<sequence length="158" mass="17480">MEEPNLTQDAFRFPTFFLFWASANGMLSPKGVNFEVQTLMGIKASLVDLHGVLDNWDGDLVDPCSWAMVTCSSKNLNLCGTLSLSKLSQNNNITRPIPPEFGRLSKLITLDLSNNFFTSELPSSRGHLKSLLYMRTNNNSLSGAIPLPWPTLPGLPYC</sequence>
<organism evidence="1 2">
    <name type="scientific">Camellia lanceoleosa</name>
    <dbReference type="NCBI Taxonomy" id="1840588"/>
    <lineage>
        <taxon>Eukaryota</taxon>
        <taxon>Viridiplantae</taxon>
        <taxon>Streptophyta</taxon>
        <taxon>Embryophyta</taxon>
        <taxon>Tracheophyta</taxon>
        <taxon>Spermatophyta</taxon>
        <taxon>Magnoliopsida</taxon>
        <taxon>eudicotyledons</taxon>
        <taxon>Gunneridae</taxon>
        <taxon>Pentapetalae</taxon>
        <taxon>asterids</taxon>
        <taxon>Ericales</taxon>
        <taxon>Theaceae</taxon>
        <taxon>Camellia</taxon>
    </lineage>
</organism>